<dbReference type="Proteomes" id="UP001187192">
    <property type="component" value="Unassembled WGS sequence"/>
</dbReference>
<comment type="caution">
    <text evidence="3">The sequence shown here is derived from an EMBL/GenBank/DDBJ whole genome shotgun (WGS) entry which is preliminary data.</text>
</comment>
<reference evidence="3" key="1">
    <citation type="submission" date="2023-07" db="EMBL/GenBank/DDBJ databases">
        <title>draft genome sequence of fig (Ficus carica).</title>
        <authorList>
            <person name="Takahashi T."/>
            <person name="Nishimura K."/>
        </authorList>
    </citation>
    <scope>NUCLEOTIDE SEQUENCE</scope>
</reference>
<proteinExistence type="predicted"/>
<gene>
    <name evidence="3" type="ORF">TIFTF001_020968</name>
</gene>
<protein>
    <recommendedName>
        <fullName evidence="2">Retrotransposon gag domain-containing protein</fullName>
    </recommendedName>
</protein>
<name>A0AA88AYG4_FICCA</name>
<organism evidence="3 4">
    <name type="scientific">Ficus carica</name>
    <name type="common">Common fig</name>
    <dbReference type="NCBI Taxonomy" id="3494"/>
    <lineage>
        <taxon>Eukaryota</taxon>
        <taxon>Viridiplantae</taxon>
        <taxon>Streptophyta</taxon>
        <taxon>Embryophyta</taxon>
        <taxon>Tracheophyta</taxon>
        <taxon>Spermatophyta</taxon>
        <taxon>Magnoliopsida</taxon>
        <taxon>eudicotyledons</taxon>
        <taxon>Gunneridae</taxon>
        <taxon>Pentapetalae</taxon>
        <taxon>rosids</taxon>
        <taxon>fabids</taxon>
        <taxon>Rosales</taxon>
        <taxon>Moraceae</taxon>
        <taxon>Ficeae</taxon>
        <taxon>Ficus</taxon>
    </lineage>
</organism>
<dbReference type="Pfam" id="PF03732">
    <property type="entry name" value="Retrotrans_gag"/>
    <property type="match status" value="1"/>
</dbReference>
<evidence type="ECO:0000256" key="1">
    <source>
        <dbReference type="SAM" id="MobiDB-lite"/>
    </source>
</evidence>
<feature type="domain" description="Retrotransposon gag" evidence="2">
    <location>
        <begin position="162"/>
        <end position="238"/>
    </location>
</feature>
<dbReference type="EMBL" id="BTGU01000039">
    <property type="protein sequence ID" value="GMN51816.1"/>
    <property type="molecule type" value="Genomic_DNA"/>
</dbReference>
<evidence type="ECO:0000259" key="2">
    <source>
        <dbReference type="Pfam" id="PF03732"/>
    </source>
</evidence>
<keyword evidence="4" id="KW-1185">Reference proteome</keyword>
<feature type="region of interest" description="Disordered" evidence="1">
    <location>
        <begin position="1"/>
        <end position="21"/>
    </location>
</feature>
<dbReference type="InterPro" id="IPR005162">
    <property type="entry name" value="Retrotrans_gag_dom"/>
</dbReference>
<accession>A0AA88AYG4</accession>
<evidence type="ECO:0000313" key="4">
    <source>
        <dbReference type="Proteomes" id="UP001187192"/>
    </source>
</evidence>
<evidence type="ECO:0000313" key="3">
    <source>
        <dbReference type="EMBL" id="GMN51816.1"/>
    </source>
</evidence>
<feature type="compositionally biased region" description="Basic and acidic residues" evidence="1">
    <location>
        <begin position="1"/>
        <end position="10"/>
    </location>
</feature>
<dbReference type="AlphaFoldDB" id="A0AA88AYG4"/>
<sequence>MAEEREHQEELSQGSSVNHPKMESINAENQVLKNQLIAINSEATYSYYYNPYVGYSAGTSTGDWQLATPVASMQPIFTPGDTPAANERRTKQRHTVLESEAKRQITLTWCSTPNLPPPPEGPIPQGTMNVEDMMRSIMFEEMRTLEVQMEQHFFLSDTQGNNFHTRSIDSFDEVSLEFMRSYSVHIQSGNTTKDLWGVVQGPHESFRTYIKHFSKAISEISGLDDGTVGEALKKGLRH</sequence>